<protein>
    <submittedName>
        <fullName evidence="3">Uncharacterized protein</fullName>
    </submittedName>
</protein>
<organism evidence="3">
    <name type="scientific">Bacillus anthracis</name>
    <name type="common">anthrax bacterium</name>
    <dbReference type="NCBI Taxonomy" id="1392"/>
    <lineage>
        <taxon>Bacteria</taxon>
        <taxon>Bacillati</taxon>
        <taxon>Bacillota</taxon>
        <taxon>Bacilli</taxon>
        <taxon>Bacillales</taxon>
        <taxon>Bacillaceae</taxon>
        <taxon>Bacillus</taxon>
        <taxon>Bacillus cereus group</taxon>
    </lineage>
</organism>
<evidence type="ECO:0000313" key="5">
    <source>
        <dbReference type="EMBL" id="GEU20033.1"/>
    </source>
</evidence>
<proteinExistence type="predicted"/>
<accession>A0A640MRQ7</accession>
<comment type="caution">
    <text evidence="3">The sequence shown here is derived from an EMBL/GenBank/DDBJ whole genome shotgun (WGS) entry which is preliminary data.</text>
</comment>
<evidence type="ECO:0000313" key="1">
    <source>
        <dbReference type="EMBL" id="GEU02857.1"/>
    </source>
</evidence>
<name>A0A640MRQ7_BACAN</name>
<gene>
    <name evidence="1" type="ORF">DB1_43810</name>
    <name evidence="2" type="ORF">HG1_30130</name>
    <name evidence="5" type="ORF">LaLC_32420</name>
    <name evidence="3" type="ORF">LamDB_41610</name>
    <name evidence="4" type="ORF">QuyetLC_39870</name>
</gene>
<dbReference type="AlphaFoldDB" id="A0A640MRQ7"/>
<dbReference type="EMBL" id="BLEU01000007">
    <property type="protein sequence ID" value="GEU02857.1"/>
    <property type="molecule type" value="Genomic_DNA"/>
</dbReference>
<evidence type="ECO:0000313" key="2">
    <source>
        <dbReference type="EMBL" id="GEU07528.1"/>
    </source>
</evidence>
<dbReference type="EMBL" id="BLEY01000052">
    <property type="protein sequence ID" value="GEU19497.1"/>
    <property type="molecule type" value="Genomic_DNA"/>
</dbReference>
<evidence type="ECO:0000313" key="3">
    <source>
        <dbReference type="EMBL" id="GEU16069.1"/>
    </source>
</evidence>
<dbReference type="EMBL" id="BLEW01000006">
    <property type="protein sequence ID" value="GEU20033.1"/>
    <property type="molecule type" value="Genomic_DNA"/>
</dbReference>
<reference evidence="3" key="2">
    <citation type="submission" date="2019-12" db="EMBL/GenBank/DDBJ databases">
        <authorList>
            <person name="Hoang T.H.H."/>
            <person name="Okutani A."/>
        </authorList>
    </citation>
    <scope>NUCLEOTIDE SEQUENCE</scope>
    <source>
        <strain evidence="1">DB</strain>
        <strain evidence="2">HG</strain>
        <strain evidence="5">LaLC</strain>
        <strain evidence="3">LamDB</strain>
        <strain evidence="4">QuyetLC</strain>
    </source>
</reference>
<evidence type="ECO:0000313" key="4">
    <source>
        <dbReference type="EMBL" id="GEU19497.1"/>
    </source>
</evidence>
<dbReference type="EMBL" id="BLEV01000004">
    <property type="protein sequence ID" value="GEU07528.1"/>
    <property type="molecule type" value="Genomic_DNA"/>
</dbReference>
<dbReference type="EMBL" id="BLEX01000008">
    <property type="protein sequence ID" value="GEU16069.1"/>
    <property type="molecule type" value="Genomic_DNA"/>
</dbReference>
<sequence>MDIIDVTNNIIDVATDFFAGNFFTFLINPITIKIKAAHKLTIVRIKKKNARPFPKVYDIPNSLFPYNL</sequence>
<reference evidence="3" key="1">
    <citation type="submission" date="2019-12" db="EMBL/GenBank/DDBJ databases">
        <title>Epidemiological and comparative genomic analysis of Bacillus anthracis isolated from northern Vietnam.</title>
        <authorList>
            <person name="Hoang T.T.H."/>
            <person name="Dang D.A."/>
            <person name="Pham M.H."/>
            <person name="Luong M.H."/>
            <person name="Tran N.D."/>
            <person name="Nguyen T.H."/>
            <person name="Nguyen T.T."/>
            <person name="Inoue S."/>
            <person name="Morikawa S."/>
            <person name="Okutani A."/>
        </authorList>
    </citation>
    <scope>NUCLEOTIDE SEQUENCE</scope>
    <source>
        <strain evidence="1">DB</strain>
        <strain evidence="2">HG</strain>
        <strain evidence="5">LaLC</strain>
        <strain evidence="3">LamDB</strain>
        <strain evidence="4">QuyetLC</strain>
    </source>
</reference>